<feature type="compositionally biased region" description="Pro residues" evidence="4">
    <location>
        <begin position="51"/>
        <end position="63"/>
    </location>
</feature>
<accession>A0A176VMD6</accession>
<dbReference type="Pfam" id="PF10220">
    <property type="entry name" value="Smg8_Smg9"/>
    <property type="match status" value="4"/>
</dbReference>
<proteinExistence type="inferred from homology"/>
<keyword evidence="6" id="KW-1185">Reference proteome</keyword>
<feature type="compositionally biased region" description="Low complexity" evidence="4">
    <location>
        <begin position="36"/>
        <end position="50"/>
    </location>
</feature>
<dbReference type="PANTHER" id="PTHR13091">
    <property type="entry name" value="AMPLIFIED IN BREAST CANCER 2-RELATED"/>
    <property type="match status" value="1"/>
</dbReference>
<feature type="region of interest" description="Disordered" evidence="4">
    <location>
        <begin position="1193"/>
        <end position="1212"/>
    </location>
</feature>
<feature type="region of interest" description="Disordered" evidence="4">
    <location>
        <begin position="412"/>
        <end position="441"/>
    </location>
</feature>
<feature type="compositionally biased region" description="Basic and acidic residues" evidence="4">
    <location>
        <begin position="910"/>
        <end position="919"/>
    </location>
</feature>
<evidence type="ECO:0000313" key="6">
    <source>
        <dbReference type="Proteomes" id="UP000077202"/>
    </source>
</evidence>
<feature type="region of interest" description="Disordered" evidence="4">
    <location>
        <begin position="237"/>
        <end position="277"/>
    </location>
</feature>
<name>A0A176VMD6_MARPO</name>
<dbReference type="EMBL" id="LVLJ01003272">
    <property type="protein sequence ID" value="OAE22108.1"/>
    <property type="molecule type" value="Genomic_DNA"/>
</dbReference>
<keyword evidence="2" id="KW-0866">Nonsense-mediated mRNA decay</keyword>
<sequence>MSVRMLSRPPSTNANSSNAGIPVSLAPPASILNSTASSPPSFAPSSSSGSPPSPSPFSFPAPPDLSFQQQRSSLSSPPPSPAGGSSVLNFSPPVQPSSSSASLSVASSGSGAGCVPASPLSSLGTNGVVVVGVIGRVEHEVSQLLDRLLDAQVFGSRHGGSEPWSEAEDSVHVHSGNSFHLEKELGKDGTSQVLCNRARDRDPREVANSDAESRAEDSSVTSAGFIDEKHDFKARGFRTEQLWNGDSGRQKEKRADEKLGKGPVGNGNNERKKESQCEDKVGRFDEAKGCDGLRDACKSSPGLLSKLKHYHDEEKGMVYVQFTWGSPPLDMFKEESYTAALAPDGLSATLEHHEADGMRGLLFMFSVCHVVLLVQDGAHFDPRFLRMLRLLQTAKHSLAPFVKTQVLPGLLPPPLSSKTRPSPLKPISLATTNSTSGRTGVVGRSSSTIALMSGSTPVLFPGQCTPVVLFVFLEDLTEPSMGGVSCPSGARTEDISEALISTVSPSGSLSQSMSVNYLTRQSAHTKPAPVTVARTNNKSEAGFRKKLQSSMEAQIRFLLKKCRTVAGSGESGPSGVGGGPGMGPRGPGGSANSFQGVGGGGALFLLDPSRAVVILDRSSNRVTDALDAATDAIDAMLLGKEGAEDALWEVGLSAGVGGEDVQAVKDFLWRQADILRGKGGITSNAAGGSAGVGMVAAAAAAAAASAASGGSAGSNKPICNPPELPSITSWLSACRVLAEALSVRVTEDGGGHAGHKASGGNRTVMKKGSVAVTRISAGTGTVVRSKGTIDSTICSLESGANMDQKFSAAWCKRVLPSAHEVYMKGLPPCYPTSLHKSQLEKALAVFRAMVRGPAVPIYVETLKRDCEAVWQSGRQLCDAESLTGKPCIHQVHEVNDSLSSNSNLARRKGRNESQEAGKSAFDKRIFKPHSSGVMFLHACACGRSRKLRKDPFDFESANVSFFKFPNCEDLLPSLVIPSPEGCAPFGGSPWSLVCLGNSRYYQPSTGLVQGGFCAKQNYLSTWVIPIVYRKAEADEEIHPPSPPKEQVAESLPFPRSKAAVDGKIMIKALLPRAQPILESKSASANLYSKVAEKGYSESSRTNSTRAGGVPDLPRSFTDIATKANYGGESAFPPLPQKQDKLAPPPARTSKHSNSKERKDTSHVVREHREENCKALVNEVPDKLNDRLDTPVGFEEQTVSNGKGPADLSSKLSPNSVTEHIRIYIGFEHECPHGHRFLLSNDQAENSSSSIPTVLPGTGKSEYANAGRPSRSKKPDPNEVPLKESVQLTRTLDMQSVSLQESNGKSSGPMSLFKSNRDRKEMKVPDDMQYWSVQDGHGDGHSLLNSNLPIYMNCPYCKTSEEGTKSTTKSLVLGGTISQLQRIFVVTPSLPLLLATCPLVEFEDVSKPVKTVMEFNLGSEVVLPPDSFLSLRLPFVYYSQMDGVPIKPLLVKQHKPEQTGWLVKGTALYLKSKGGVNGPFDG</sequence>
<feature type="region of interest" description="Disordered" evidence="4">
    <location>
        <begin position="1296"/>
        <end position="1316"/>
    </location>
</feature>
<feature type="region of interest" description="Disordered" evidence="4">
    <location>
        <begin position="1"/>
        <end position="108"/>
    </location>
</feature>
<feature type="region of interest" description="Disordered" evidence="4">
    <location>
        <begin position="568"/>
        <end position="588"/>
    </location>
</feature>
<feature type="compositionally biased region" description="Polar residues" evidence="4">
    <location>
        <begin position="9"/>
        <end position="19"/>
    </location>
</feature>
<feature type="region of interest" description="Disordered" evidence="4">
    <location>
        <begin position="1093"/>
        <end position="1166"/>
    </location>
</feature>
<reference evidence="5" key="1">
    <citation type="submission" date="2016-03" db="EMBL/GenBank/DDBJ databases">
        <title>Mechanisms controlling the formation of the plant cell surface in tip-growing cells are functionally conserved among land plants.</title>
        <authorList>
            <person name="Honkanen S."/>
            <person name="Jones V.A."/>
            <person name="Morieri G."/>
            <person name="Champion C."/>
            <person name="Hetherington A.J."/>
            <person name="Kelly S."/>
            <person name="Saint-Marcoux D."/>
            <person name="Proust H."/>
            <person name="Prescott H."/>
            <person name="Dolan L."/>
        </authorList>
    </citation>
    <scope>NUCLEOTIDE SEQUENCE [LARGE SCALE GENOMIC DNA]</scope>
    <source>
        <tissue evidence="5">Whole gametophyte</tissue>
    </source>
</reference>
<feature type="compositionally biased region" description="Gly residues" evidence="4">
    <location>
        <begin position="569"/>
        <end position="588"/>
    </location>
</feature>
<feature type="region of interest" description="Disordered" evidence="4">
    <location>
        <begin position="180"/>
        <end position="223"/>
    </location>
</feature>
<feature type="region of interest" description="Disordered" evidence="4">
    <location>
        <begin position="1243"/>
        <end position="1280"/>
    </location>
</feature>
<comment type="caution">
    <text evidence="5">The sequence shown here is derived from an EMBL/GenBank/DDBJ whole genome shotgun (WGS) entry which is preliminary data.</text>
</comment>
<feature type="compositionally biased region" description="Polar residues" evidence="4">
    <location>
        <begin position="1096"/>
        <end position="1105"/>
    </location>
</feature>
<feature type="compositionally biased region" description="Basic and acidic residues" evidence="4">
    <location>
        <begin position="248"/>
        <end position="260"/>
    </location>
</feature>
<feature type="compositionally biased region" description="Basic and acidic residues" evidence="4">
    <location>
        <begin position="197"/>
        <end position="217"/>
    </location>
</feature>
<evidence type="ECO:0000256" key="1">
    <source>
        <dbReference type="ARBA" id="ARBA00006443"/>
    </source>
</evidence>
<feature type="compositionally biased region" description="Polar residues" evidence="4">
    <location>
        <begin position="1296"/>
        <end position="1308"/>
    </location>
</feature>
<dbReference type="GO" id="GO:0000184">
    <property type="term" value="P:nuclear-transcribed mRNA catabolic process, nonsense-mediated decay"/>
    <property type="evidence" value="ECO:0007669"/>
    <property type="project" value="UniProtKB-KW"/>
</dbReference>
<evidence type="ECO:0000256" key="4">
    <source>
        <dbReference type="SAM" id="MobiDB-lite"/>
    </source>
</evidence>
<gene>
    <name evidence="5" type="ORF">AXG93_1175s1180</name>
</gene>
<feature type="region of interest" description="Disordered" evidence="4">
    <location>
        <begin position="899"/>
        <end position="919"/>
    </location>
</feature>
<dbReference type="PANTHER" id="PTHR13091:SF0">
    <property type="entry name" value="NONSENSE-MEDIATED MRNA DECAY FACTOR SMG8"/>
    <property type="match status" value="1"/>
</dbReference>
<evidence type="ECO:0000313" key="5">
    <source>
        <dbReference type="EMBL" id="OAE22108.1"/>
    </source>
</evidence>
<organism evidence="5 6">
    <name type="scientific">Marchantia polymorpha subsp. ruderalis</name>
    <dbReference type="NCBI Taxonomy" id="1480154"/>
    <lineage>
        <taxon>Eukaryota</taxon>
        <taxon>Viridiplantae</taxon>
        <taxon>Streptophyta</taxon>
        <taxon>Embryophyta</taxon>
        <taxon>Marchantiophyta</taxon>
        <taxon>Marchantiopsida</taxon>
        <taxon>Marchantiidae</taxon>
        <taxon>Marchantiales</taxon>
        <taxon>Marchantiaceae</taxon>
        <taxon>Marchantia</taxon>
    </lineage>
</organism>
<protein>
    <recommendedName>
        <fullName evidence="3">Nonsense-mediated mRNA decay factor SMG8</fullName>
    </recommendedName>
</protein>
<evidence type="ECO:0000256" key="3">
    <source>
        <dbReference type="ARBA" id="ARBA00029509"/>
    </source>
</evidence>
<feature type="compositionally biased region" description="Basic and acidic residues" evidence="4">
    <location>
        <begin position="1153"/>
        <end position="1166"/>
    </location>
</feature>
<dbReference type="Proteomes" id="UP000077202">
    <property type="component" value="Unassembled WGS sequence"/>
</dbReference>
<evidence type="ECO:0000256" key="2">
    <source>
        <dbReference type="ARBA" id="ARBA00023161"/>
    </source>
</evidence>
<feature type="compositionally biased region" description="Low complexity" evidence="4">
    <location>
        <begin position="96"/>
        <end position="108"/>
    </location>
</feature>
<dbReference type="InterPro" id="IPR019354">
    <property type="entry name" value="SMG8-like"/>
</dbReference>
<comment type="similarity">
    <text evidence="1">Belongs to the SMG8 family.</text>
</comment>